<evidence type="ECO:0000256" key="2">
    <source>
        <dbReference type="SAM" id="Phobius"/>
    </source>
</evidence>
<accession>A0A1H4W366</accession>
<feature type="transmembrane region" description="Helical" evidence="2">
    <location>
        <begin position="50"/>
        <end position="67"/>
    </location>
</feature>
<proteinExistence type="predicted"/>
<evidence type="ECO:0000256" key="1">
    <source>
        <dbReference type="SAM" id="MobiDB-lite"/>
    </source>
</evidence>
<dbReference type="Gene3D" id="3.40.50.1820">
    <property type="entry name" value="alpha/beta hydrolase"/>
    <property type="match status" value="1"/>
</dbReference>
<gene>
    <name evidence="4" type="ORF">SAMN04489745_3399</name>
</gene>
<dbReference type="STRING" id="156980.SAMN04489745_3399"/>
<feature type="domain" description="AB hydrolase-1" evidence="3">
    <location>
        <begin position="140"/>
        <end position="298"/>
    </location>
</feature>
<dbReference type="InterPro" id="IPR000073">
    <property type="entry name" value="AB_hydrolase_1"/>
</dbReference>
<dbReference type="SUPFAM" id="SSF53474">
    <property type="entry name" value="alpha/beta-Hydrolases"/>
    <property type="match status" value="1"/>
</dbReference>
<evidence type="ECO:0000259" key="3">
    <source>
        <dbReference type="Pfam" id="PF12697"/>
    </source>
</evidence>
<keyword evidence="5" id="KW-1185">Reference proteome</keyword>
<keyword evidence="2" id="KW-0812">Transmembrane</keyword>
<dbReference type="AlphaFoldDB" id="A0A1H4W366"/>
<dbReference type="InterPro" id="IPR029058">
    <property type="entry name" value="AB_hydrolase_fold"/>
</dbReference>
<dbReference type="EMBL" id="FNSN01000004">
    <property type="protein sequence ID" value="SEC87663.1"/>
    <property type="molecule type" value="Genomic_DNA"/>
</dbReference>
<feature type="region of interest" description="Disordered" evidence="1">
    <location>
        <begin position="1"/>
        <end position="28"/>
    </location>
</feature>
<organism evidence="4 5">
    <name type="scientific">Arthrobacter woluwensis</name>
    <dbReference type="NCBI Taxonomy" id="156980"/>
    <lineage>
        <taxon>Bacteria</taxon>
        <taxon>Bacillati</taxon>
        <taxon>Actinomycetota</taxon>
        <taxon>Actinomycetes</taxon>
        <taxon>Micrococcales</taxon>
        <taxon>Micrococcaceae</taxon>
        <taxon>Arthrobacter</taxon>
    </lineage>
</organism>
<dbReference type="Pfam" id="PF12697">
    <property type="entry name" value="Abhydrolase_6"/>
    <property type="match status" value="1"/>
</dbReference>
<dbReference type="Proteomes" id="UP000182652">
    <property type="component" value="Unassembled WGS sequence"/>
</dbReference>
<dbReference type="GO" id="GO:0016787">
    <property type="term" value="F:hydrolase activity"/>
    <property type="evidence" value="ECO:0007669"/>
    <property type="project" value="UniProtKB-KW"/>
</dbReference>
<dbReference type="RefSeq" id="WP_139244781.1">
    <property type="nucleotide sequence ID" value="NZ_FNSN01000004.1"/>
</dbReference>
<keyword evidence="2" id="KW-0472">Membrane</keyword>
<evidence type="ECO:0000313" key="5">
    <source>
        <dbReference type="Proteomes" id="UP000182652"/>
    </source>
</evidence>
<reference evidence="4 5" key="1">
    <citation type="submission" date="2016-10" db="EMBL/GenBank/DDBJ databases">
        <authorList>
            <person name="de Groot N.N."/>
        </authorList>
    </citation>
    <scope>NUCLEOTIDE SEQUENCE [LARGE SCALE GENOMIC DNA]</scope>
    <source>
        <strain evidence="4 5">DSM 10495</strain>
    </source>
</reference>
<evidence type="ECO:0000313" key="4">
    <source>
        <dbReference type="EMBL" id="SEC87663.1"/>
    </source>
</evidence>
<name>A0A1H4W366_9MICC</name>
<protein>
    <submittedName>
        <fullName evidence="4">Alpha/beta hydrolase family protein</fullName>
    </submittedName>
</protein>
<keyword evidence="2" id="KW-1133">Transmembrane helix</keyword>
<keyword evidence="4" id="KW-0378">Hydrolase</keyword>
<sequence>MNSDSTDLPPPVPGPDGPGTGPDDDGAARRRDLASLLRTAGRMRRFSRRSFLWLGGASAFLAGDLVYTRAIAEQRRQTTILTLGDDAPGDAPADAGWYLLPGFKTSWDEASFILTTLKPAIGRWGRMAAVGYSNLGLSVNDVVDAIAASIRLRGIRHVFLYGHSFGGMLAVQTAVLLWERHRIQVRFILLDSSPASRYDVLDQDSFGGVVYTYEQGVPIPTIVRGGYELGERIVNKHERTWRQILEQTAEQLSPLAPSSFLIQSEAAYVYGFDVRPLAERLPYTSLVFIGNPEDGTVDYDTARQGWRNAFPSQLLSSDIETLGAVPAHASPQWSPQVYHPILERIMNRYFPL</sequence>